<name>A0A942UPR1_9FIRM</name>
<keyword evidence="3" id="KW-1185">Reference proteome</keyword>
<dbReference type="Gene3D" id="2.60.60.30">
    <property type="entry name" value="sav2460 like domains"/>
    <property type="match status" value="1"/>
</dbReference>
<dbReference type="InterPro" id="IPR003325">
    <property type="entry name" value="TerD"/>
</dbReference>
<evidence type="ECO:0000313" key="2">
    <source>
        <dbReference type="EMBL" id="MBS4536928.1"/>
    </source>
</evidence>
<evidence type="ECO:0000313" key="3">
    <source>
        <dbReference type="Proteomes" id="UP000724672"/>
    </source>
</evidence>
<dbReference type="PANTHER" id="PTHR32097:SF15">
    <property type="entry name" value="STRESS RESPONSE PROTEIN SCP2"/>
    <property type="match status" value="1"/>
</dbReference>
<proteinExistence type="predicted"/>
<dbReference type="RefSeq" id="WP_203364859.1">
    <property type="nucleotide sequence ID" value="NZ_WSFT01000005.1"/>
</dbReference>
<dbReference type="CDD" id="cd06974">
    <property type="entry name" value="TerD_like"/>
    <property type="match status" value="1"/>
</dbReference>
<dbReference type="PANTHER" id="PTHR32097">
    <property type="entry name" value="CAMP-BINDING PROTEIN 1-RELATED"/>
    <property type="match status" value="1"/>
</dbReference>
<protein>
    <submittedName>
        <fullName evidence="2">TerD family protein</fullName>
    </submittedName>
</protein>
<dbReference type="InterPro" id="IPR051324">
    <property type="entry name" value="Stress/Tellurium_Resist"/>
</dbReference>
<gene>
    <name evidence="2" type="ORF">GOQ27_00550</name>
</gene>
<comment type="caution">
    <text evidence="2">The sequence shown here is derived from an EMBL/GenBank/DDBJ whole genome shotgun (WGS) entry which is preliminary data.</text>
</comment>
<reference evidence="2" key="1">
    <citation type="submission" date="2019-12" db="EMBL/GenBank/DDBJ databases">
        <title>Clostridiaceae gen. nov. sp. nov., isolated from sediment in Xinjiang, China.</title>
        <authorList>
            <person name="Zhang R."/>
        </authorList>
    </citation>
    <scope>NUCLEOTIDE SEQUENCE</scope>
    <source>
        <strain evidence="2">D2Q-11</strain>
    </source>
</reference>
<dbReference type="Proteomes" id="UP000724672">
    <property type="component" value="Unassembled WGS sequence"/>
</dbReference>
<accession>A0A942UPR1</accession>
<dbReference type="Pfam" id="PF02342">
    <property type="entry name" value="TerD"/>
    <property type="match status" value="1"/>
</dbReference>
<organism evidence="2 3">
    <name type="scientific">Anaeromonas frigoriresistens</name>
    <dbReference type="NCBI Taxonomy" id="2683708"/>
    <lineage>
        <taxon>Bacteria</taxon>
        <taxon>Bacillati</taxon>
        <taxon>Bacillota</taxon>
        <taxon>Tissierellia</taxon>
        <taxon>Tissierellales</taxon>
        <taxon>Thermohalobacteraceae</taxon>
        <taxon>Anaeromonas</taxon>
    </lineage>
</organism>
<sequence length="203" mass="22602">MAINLSKGQRISLTKDNEGLSKIKVGLGWDPIEQPRKKGLLGAIMGSSTTDMDCDASVFMLGENDKMISGQDRLIYFGHKTSNNGSVHHTGDNLTGEGEGDDETIIVDLKNIPNNVHKLVFVVNIYNCVAKRQHFGMVQNAYIRVVNLSNNQEMIRFNLTDQYTDKTGLIVGEIYRNGNEWKFGALGEGTDDTSLETLSRRYK</sequence>
<evidence type="ECO:0000259" key="1">
    <source>
        <dbReference type="Pfam" id="PF02342"/>
    </source>
</evidence>
<dbReference type="EMBL" id="WSFT01000005">
    <property type="protein sequence ID" value="MBS4536928.1"/>
    <property type="molecule type" value="Genomic_DNA"/>
</dbReference>
<feature type="domain" description="TerD" evidence="1">
    <location>
        <begin position="1"/>
        <end position="202"/>
    </location>
</feature>
<dbReference type="AlphaFoldDB" id="A0A942UPR1"/>